<dbReference type="Gene3D" id="3.30.70.270">
    <property type="match status" value="1"/>
</dbReference>
<proteinExistence type="predicted"/>
<dbReference type="InterPro" id="IPR000160">
    <property type="entry name" value="GGDEF_dom"/>
</dbReference>
<evidence type="ECO:0000259" key="4">
    <source>
        <dbReference type="PROSITE" id="PS50887"/>
    </source>
</evidence>
<feature type="domain" description="PAC" evidence="2">
    <location>
        <begin position="191"/>
        <end position="244"/>
    </location>
</feature>
<dbReference type="PROSITE" id="PS50113">
    <property type="entry name" value="PAC"/>
    <property type="match status" value="1"/>
</dbReference>
<protein>
    <submittedName>
        <fullName evidence="5">Diguanylate cyclase (GGDEF)-like protein</fullName>
    </submittedName>
</protein>
<organism evidence="5 6">
    <name type="scientific">Plantactinospora soyae</name>
    <dbReference type="NCBI Taxonomy" id="1544732"/>
    <lineage>
        <taxon>Bacteria</taxon>
        <taxon>Bacillati</taxon>
        <taxon>Actinomycetota</taxon>
        <taxon>Actinomycetes</taxon>
        <taxon>Micromonosporales</taxon>
        <taxon>Micromonosporaceae</taxon>
        <taxon>Plantactinospora</taxon>
    </lineage>
</organism>
<sequence length="675" mass="73636">MPALPSSVPAAVLDTTSTALLTASEQGEVTWHNRAAQRLGHLIGADVGSLPFATATPDGPPVELRCPTVDGTTRYLRVTCRRLSQMRGEDPTTPVRLVYELTDVTEQRADRNRADDYAWRLTHIEQLARVGTWEWHLPTDQVVWSPTLKSMIGLNPETALDYPTYRTMIHPDDVDMIEATLVQAIRGATSFTYTHRMFLAHSREMRVLECYGEVFTDESGQPLRMLGTAHDITEIRQVQDELAYLAEHDPLTGLPNRRALTARMSDLTSAGAPTSAALLLIDIDNFKDINDLRGHVVGDEVLRLLARLLTQHLPAGAVLGRLGGDEFAVLLPSCDADRALAIGAGLCDLVAHTPFAVRGEPLRVTLSIGAAPLDTSDDDTLLLAHADLALYQAKGEGRNRARLFAPEQQRLAAQRVDLVSRVRKALDTGQLQLDAQPIIDLADQRVRSYELLMRVRDDQRRQIGPGDFLPALERGDMIYELDRWVVETATQALASARSAGVDLRFDVNISSRSLEDPSFGDWVVATLAAAAVPATRLGLEITETTAIANLDAARRLASTLTSAGCGFSLDDFGAGYGSFVYLKHLPFSTVKIAGEFVRQADHGGSDPILIDAVVRAAHGLGMRTVAEHIDRPELVPVLRQLGVDCGQGYHLGRPEPLHLLMERTTARGGVPATLA</sequence>
<dbReference type="Gene3D" id="3.20.20.450">
    <property type="entry name" value="EAL domain"/>
    <property type="match status" value="1"/>
</dbReference>
<gene>
    <name evidence="5" type="ORF">H4W31_007600</name>
</gene>
<dbReference type="PROSITE" id="PS50887">
    <property type="entry name" value="GGDEF"/>
    <property type="match status" value="1"/>
</dbReference>
<dbReference type="SUPFAM" id="SSF55073">
    <property type="entry name" value="Nucleotide cyclase"/>
    <property type="match status" value="1"/>
</dbReference>
<dbReference type="Gene3D" id="3.30.450.20">
    <property type="entry name" value="PAS domain"/>
    <property type="match status" value="1"/>
</dbReference>
<evidence type="ECO:0000259" key="3">
    <source>
        <dbReference type="PROSITE" id="PS50883"/>
    </source>
</evidence>
<comment type="caution">
    <text evidence="5">The sequence shown here is derived from an EMBL/GenBank/DDBJ whole genome shotgun (WGS) entry which is preliminary data.</text>
</comment>
<dbReference type="CDD" id="cd01949">
    <property type="entry name" value="GGDEF"/>
    <property type="match status" value="1"/>
</dbReference>
<dbReference type="InterPro" id="IPR001633">
    <property type="entry name" value="EAL_dom"/>
</dbReference>
<feature type="domain" description="EAL" evidence="3">
    <location>
        <begin position="415"/>
        <end position="668"/>
    </location>
</feature>
<dbReference type="Gene3D" id="2.10.70.100">
    <property type="match status" value="1"/>
</dbReference>
<dbReference type="SMART" id="SM00052">
    <property type="entry name" value="EAL"/>
    <property type="match status" value="1"/>
</dbReference>
<dbReference type="SMART" id="SM00267">
    <property type="entry name" value="GGDEF"/>
    <property type="match status" value="1"/>
</dbReference>
<dbReference type="NCBIfam" id="TIGR00254">
    <property type="entry name" value="GGDEF"/>
    <property type="match status" value="1"/>
</dbReference>
<dbReference type="PANTHER" id="PTHR44757">
    <property type="entry name" value="DIGUANYLATE CYCLASE DGCP"/>
    <property type="match status" value="1"/>
</dbReference>
<feature type="domain" description="GGDEF" evidence="4">
    <location>
        <begin position="274"/>
        <end position="406"/>
    </location>
</feature>
<dbReference type="CDD" id="cd00130">
    <property type="entry name" value="PAS"/>
    <property type="match status" value="1"/>
</dbReference>
<accession>A0A927MCB6</accession>
<dbReference type="RefSeq" id="WP_192770938.1">
    <property type="nucleotide sequence ID" value="NZ_JADBEB010000001.1"/>
</dbReference>
<feature type="domain" description="PAS" evidence="1">
    <location>
        <begin position="144"/>
        <end position="188"/>
    </location>
</feature>
<dbReference type="Pfam" id="PF00990">
    <property type="entry name" value="GGDEF"/>
    <property type="match status" value="1"/>
</dbReference>
<dbReference type="PANTHER" id="PTHR44757:SF2">
    <property type="entry name" value="BIOFILM ARCHITECTURE MAINTENANCE PROTEIN MBAA"/>
    <property type="match status" value="1"/>
</dbReference>
<dbReference type="Proteomes" id="UP000649753">
    <property type="component" value="Unassembled WGS sequence"/>
</dbReference>
<dbReference type="CDD" id="cd01948">
    <property type="entry name" value="EAL"/>
    <property type="match status" value="1"/>
</dbReference>
<dbReference type="SUPFAM" id="SSF141868">
    <property type="entry name" value="EAL domain-like"/>
    <property type="match status" value="1"/>
</dbReference>
<dbReference type="PROSITE" id="PS50112">
    <property type="entry name" value="PAS"/>
    <property type="match status" value="1"/>
</dbReference>
<keyword evidence="6" id="KW-1185">Reference proteome</keyword>
<dbReference type="InterPro" id="IPR013655">
    <property type="entry name" value="PAS_fold_3"/>
</dbReference>
<evidence type="ECO:0000313" key="6">
    <source>
        <dbReference type="Proteomes" id="UP000649753"/>
    </source>
</evidence>
<dbReference type="InterPro" id="IPR043128">
    <property type="entry name" value="Rev_trsase/Diguanyl_cyclase"/>
</dbReference>
<evidence type="ECO:0000259" key="1">
    <source>
        <dbReference type="PROSITE" id="PS50112"/>
    </source>
</evidence>
<dbReference type="InterPro" id="IPR035965">
    <property type="entry name" value="PAS-like_dom_sf"/>
</dbReference>
<evidence type="ECO:0000259" key="2">
    <source>
        <dbReference type="PROSITE" id="PS50113"/>
    </source>
</evidence>
<dbReference type="Pfam" id="PF08447">
    <property type="entry name" value="PAS_3"/>
    <property type="match status" value="1"/>
</dbReference>
<name>A0A927MCB6_9ACTN</name>
<dbReference type="InterPro" id="IPR000700">
    <property type="entry name" value="PAS-assoc_C"/>
</dbReference>
<dbReference type="PROSITE" id="PS50883">
    <property type="entry name" value="EAL"/>
    <property type="match status" value="1"/>
</dbReference>
<evidence type="ECO:0000313" key="5">
    <source>
        <dbReference type="EMBL" id="MBE1491962.1"/>
    </source>
</evidence>
<dbReference type="Pfam" id="PF00563">
    <property type="entry name" value="EAL"/>
    <property type="match status" value="1"/>
</dbReference>
<dbReference type="EMBL" id="JADBEB010000001">
    <property type="protein sequence ID" value="MBE1491962.1"/>
    <property type="molecule type" value="Genomic_DNA"/>
</dbReference>
<dbReference type="InterPro" id="IPR052155">
    <property type="entry name" value="Biofilm_reg_signaling"/>
</dbReference>
<dbReference type="AlphaFoldDB" id="A0A927MCB6"/>
<dbReference type="InterPro" id="IPR029787">
    <property type="entry name" value="Nucleotide_cyclase"/>
</dbReference>
<dbReference type="SUPFAM" id="SSF55785">
    <property type="entry name" value="PYP-like sensor domain (PAS domain)"/>
    <property type="match status" value="1"/>
</dbReference>
<dbReference type="InterPro" id="IPR000014">
    <property type="entry name" value="PAS"/>
</dbReference>
<dbReference type="InterPro" id="IPR035919">
    <property type="entry name" value="EAL_sf"/>
</dbReference>
<reference evidence="5" key="1">
    <citation type="submission" date="2020-10" db="EMBL/GenBank/DDBJ databases">
        <title>Sequencing the genomes of 1000 actinobacteria strains.</title>
        <authorList>
            <person name="Klenk H.-P."/>
        </authorList>
    </citation>
    <scope>NUCLEOTIDE SEQUENCE</scope>
    <source>
        <strain evidence="5">DSM 46832</strain>
    </source>
</reference>